<dbReference type="PRINTS" id="PR00237">
    <property type="entry name" value="GPCRRHODOPSN"/>
</dbReference>
<evidence type="ECO:0000256" key="3">
    <source>
        <dbReference type="ARBA" id="ARBA00022989"/>
    </source>
</evidence>
<keyword evidence="6" id="KW-1185">Reference proteome</keyword>
<dbReference type="PANTHER" id="PTHR45698">
    <property type="entry name" value="TRACE AMINE-ASSOCIATED RECEPTOR 19N-RELATED"/>
    <property type="match status" value="1"/>
</dbReference>
<keyword evidence="3" id="KW-1133">Transmembrane helix</keyword>
<dbReference type="InterPro" id="IPR000276">
    <property type="entry name" value="GPCR_Rhodpsn"/>
</dbReference>
<gene>
    <name evidence="5" type="ORF">PACLA_8A062589</name>
</gene>
<evidence type="ECO:0000313" key="6">
    <source>
        <dbReference type="Proteomes" id="UP001152795"/>
    </source>
</evidence>
<dbReference type="Proteomes" id="UP001152795">
    <property type="component" value="Unassembled WGS sequence"/>
</dbReference>
<evidence type="ECO:0000256" key="4">
    <source>
        <dbReference type="ARBA" id="ARBA00023136"/>
    </source>
</evidence>
<organism evidence="5 6">
    <name type="scientific">Paramuricea clavata</name>
    <name type="common">Red gorgonian</name>
    <name type="synonym">Violescent sea-whip</name>
    <dbReference type="NCBI Taxonomy" id="317549"/>
    <lineage>
        <taxon>Eukaryota</taxon>
        <taxon>Metazoa</taxon>
        <taxon>Cnidaria</taxon>
        <taxon>Anthozoa</taxon>
        <taxon>Octocorallia</taxon>
        <taxon>Malacalcyonacea</taxon>
        <taxon>Plexauridae</taxon>
        <taxon>Paramuricea</taxon>
    </lineage>
</organism>
<comment type="subcellular location">
    <subcellularLocation>
        <location evidence="1">Membrane</location>
    </subcellularLocation>
</comment>
<proteinExistence type="predicted"/>
<evidence type="ECO:0000313" key="5">
    <source>
        <dbReference type="EMBL" id="CAB4000563.1"/>
    </source>
</evidence>
<dbReference type="Pfam" id="PF00001">
    <property type="entry name" value="7tm_1"/>
    <property type="match status" value="1"/>
</dbReference>
<keyword evidence="5" id="KW-0675">Receptor</keyword>
<keyword evidence="4" id="KW-0472">Membrane</keyword>
<dbReference type="CDD" id="cd00637">
    <property type="entry name" value="7tm_classA_rhodopsin-like"/>
    <property type="match status" value="1"/>
</dbReference>
<name>A0A6S7HBU6_PARCT</name>
<dbReference type="Gene3D" id="1.20.1070.10">
    <property type="entry name" value="Rhodopsin 7-helix transmembrane proteins"/>
    <property type="match status" value="1"/>
</dbReference>
<dbReference type="EMBL" id="CACRXK020003867">
    <property type="protein sequence ID" value="CAB4000563.1"/>
    <property type="molecule type" value="Genomic_DNA"/>
</dbReference>
<dbReference type="GO" id="GO:0016020">
    <property type="term" value="C:membrane"/>
    <property type="evidence" value="ECO:0007669"/>
    <property type="project" value="UniProtKB-SubCell"/>
</dbReference>
<sequence length="340" mass="38131">MAQAVVAVFLAIIAIIALLGNFLVVILFIKNRHWLKKAHTCLLLALAIQDILTAIGLLVLPGFVQSADVYDTPADSTLSQLYCSVVWSRYIPFALAIASVYTCLMLTIDRWSAALRPMSYRRFSNSIKVIAAMLIFPWIAGFGLEISAILNVRSNEVNGTYVCSWIITESELKKTTIALVTFFGMILVPAILIIIAYAMIVIKLRQSSTKIRPVVGDLNRAQNSGRGQHTKKSESFTHLKRLTRVACAASAIVIVCWLPDQLYYCLFQLDLVEMGTPLHDALVILAFTNTMLNPFLYSFSNKQYREEFKAILCCKFRSQVVQTQVEETIDHPLDERSIEI</sequence>
<protein>
    <submittedName>
        <fullName evidence="5">Allatostatin-A receptor-like</fullName>
    </submittedName>
</protein>
<reference evidence="5" key="1">
    <citation type="submission" date="2020-04" db="EMBL/GenBank/DDBJ databases">
        <authorList>
            <person name="Alioto T."/>
            <person name="Alioto T."/>
            <person name="Gomez Garrido J."/>
        </authorList>
    </citation>
    <scope>NUCLEOTIDE SEQUENCE</scope>
    <source>
        <strain evidence="5">A484AB</strain>
    </source>
</reference>
<dbReference type="AlphaFoldDB" id="A0A6S7HBU6"/>
<dbReference type="SUPFAM" id="SSF81321">
    <property type="entry name" value="Family A G protein-coupled receptor-like"/>
    <property type="match status" value="1"/>
</dbReference>
<dbReference type="GO" id="GO:0004930">
    <property type="term" value="F:G protein-coupled receptor activity"/>
    <property type="evidence" value="ECO:0007669"/>
    <property type="project" value="InterPro"/>
</dbReference>
<dbReference type="SMART" id="SM01381">
    <property type="entry name" value="7TM_GPCR_Srsx"/>
    <property type="match status" value="1"/>
</dbReference>
<accession>A0A6S7HBU6</accession>
<dbReference type="PANTHER" id="PTHR45698:SF1">
    <property type="entry name" value="TRACE AMINE-ASSOCIATED RECEPTOR 13C-LIKE"/>
    <property type="match status" value="1"/>
</dbReference>
<dbReference type="InterPro" id="IPR017452">
    <property type="entry name" value="GPCR_Rhodpsn_7TM"/>
</dbReference>
<keyword evidence="2" id="KW-0812">Transmembrane</keyword>
<evidence type="ECO:0000256" key="2">
    <source>
        <dbReference type="ARBA" id="ARBA00022692"/>
    </source>
</evidence>
<dbReference type="OrthoDB" id="5956589at2759"/>
<evidence type="ECO:0000256" key="1">
    <source>
        <dbReference type="ARBA" id="ARBA00004370"/>
    </source>
</evidence>
<comment type="caution">
    <text evidence="5">The sequence shown here is derived from an EMBL/GenBank/DDBJ whole genome shotgun (WGS) entry which is preliminary data.</text>
</comment>
<dbReference type="PROSITE" id="PS50262">
    <property type="entry name" value="G_PROTEIN_RECEP_F1_2"/>
    <property type="match status" value="1"/>
</dbReference>